<evidence type="ECO:0000313" key="3">
    <source>
        <dbReference type="Proteomes" id="UP001152519"/>
    </source>
</evidence>
<gene>
    <name evidence="2" type="ORF">SCOCK_100221</name>
</gene>
<reference evidence="2" key="1">
    <citation type="submission" date="2021-05" db="EMBL/GenBank/DDBJ databases">
        <authorList>
            <person name="Arsene-Ploetze F."/>
        </authorList>
    </citation>
    <scope>NUCLEOTIDE SEQUENCE</scope>
    <source>
        <strain evidence="2">DSM 42138</strain>
    </source>
</reference>
<protein>
    <submittedName>
        <fullName evidence="2">Uncharacterized protein</fullName>
    </submittedName>
</protein>
<accession>A0A9W4GNA3</accession>
<feature type="region of interest" description="Disordered" evidence="1">
    <location>
        <begin position="1"/>
        <end position="22"/>
    </location>
</feature>
<evidence type="ECO:0000313" key="2">
    <source>
        <dbReference type="EMBL" id="CAG6391155.1"/>
    </source>
</evidence>
<organism evidence="2 3">
    <name type="scientific">Actinacidiphila cocklensis</name>
    <dbReference type="NCBI Taxonomy" id="887465"/>
    <lineage>
        <taxon>Bacteria</taxon>
        <taxon>Bacillati</taxon>
        <taxon>Actinomycetota</taxon>
        <taxon>Actinomycetes</taxon>
        <taxon>Kitasatosporales</taxon>
        <taxon>Streptomycetaceae</taxon>
        <taxon>Actinacidiphila</taxon>
    </lineage>
</organism>
<name>A0A9W4GNA3_9ACTN</name>
<evidence type="ECO:0000256" key="1">
    <source>
        <dbReference type="SAM" id="MobiDB-lite"/>
    </source>
</evidence>
<comment type="caution">
    <text evidence="2">The sequence shown here is derived from an EMBL/GenBank/DDBJ whole genome shotgun (WGS) entry which is preliminary data.</text>
</comment>
<keyword evidence="3" id="KW-1185">Reference proteome</keyword>
<proteinExistence type="predicted"/>
<dbReference type="AlphaFoldDB" id="A0A9W4GNA3"/>
<sequence>MSGPPLMALQPVRPSRTEPAGRGQLCKLHCCCHRRPKDSSAYLSFQISCRDCLIAGSGTECGDVGPCWNRRSDPARLFADRSS</sequence>
<dbReference type="Proteomes" id="UP001152519">
    <property type="component" value="Unassembled WGS sequence"/>
</dbReference>
<dbReference type="EMBL" id="CAJSLV010000002">
    <property type="protein sequence ID" value="CAG6391155.1"/>
    <property type="molecule type" value="Genomic_DNA"/>
</dbReference>